<dbReference type="CDD" id="cd16444">
    <property type="entry name" value="LipB"/>
    <property type="match status" value="1"/>
</dbReference>
<dbReference type="InterPro" id="IPR004143">
    <property type="entry name" value="BPL_LPL_catalytic"/>
</dbReference>
<dbReference type="InterPro" id="IPR000544">
    <property type="entry name" value="Octanoyltransferase"/>
</dbReference>
<evidence type="ECO:0000259" key="10">
    <source>
        <dbReference type="PROSITE" id="PS51733"/>
    </source>
</evidence>
<organism evidence="11 12">
    <name type="scientific">Desulfobulbus propionicus (strain ATCC 33891 / DSM 2032 / VKM B-1956 / 1pr3)</name>
    <dbReference type="NCBI Taxonomy" id="577650"/>
    <lineage>
        <taxon>Bacteria</taxon>
        <taxon>Pseudomonadati</taxon>
        <taxon>Thermodesulfobacteriota</taxon>
        <taxon>Desulfobulbia</taxon>
        <taxon>Desulfobulbales</taxon>
        <taxon>Desulfobulbaceae</taxon>
        <taxon>Desulfobulbus</taxon>
    </lineage>
</organism>
<dbReference type="PANTHER" id="PTHR10993:SF7">
    <property type="entry name" value="LIPOYLTRANSFERASE 2, MITOCHONDRIAL-RELATED"/>
    <property type="match status" value="1"/>
</dbReference>
<comment type="similarity">
    <text evidence="5 6">Belongs to the LipB family.</text>
</comment>
<name>A0A7U3YNY3_DESPD</name>
<reference evidence="11 12" key="1">
    <citation type="journal article" date="2011" name="Stand. Genomic Sci.">
        <title>Complete genome sequence of Desulfobulbus propionicus type strain (1pr3).</title>
        <authorList>
            <person name="Pagani I."/>
            <person name="Lapidus A."/>
            <person name="Nolan M."/>
            <person name="Lucas S."/>
            <person name="Hammon N."/>
            <person name="Deshpande S."/>
            <person name="Cheng J.F."/>
            <person name="Chertkov O."/>
            <person name="Davenport K."/>
            <person name="Tapia R."/>
            <person name="Han C."/>
            <person name="Goodwin L."/>
            <person name="Pitluck S."/>
            <person name="Liolios K."/>
            <person name="Mavromatis K."/>
            <person name="Ivanova N."/>
            <person name="Mikhailova N."/>
            <person name="Pati A."/>
            <person name="Chen A."/>
            <person name="Palaniappan K."/>
            <person name="Land M."/>
            <person name="Hauser L."/>
            <person name="Chang Y.J."/>
            <person name="Jeffries C.D."/>
            <person name="Detter J.C."/>
            <person name="Brambilla E."/>
            <person name="Kannan K.P."/>
            <person name="Djao O.D."/>
            <person name="Rohde M."/>
            <person name="Pukall R."/>
            <person name="Spring S."/>
            <person name="Goker M."/>
            <person name="Sikorski J."/>
            <person name="Woyke T."/>
            <person name="Bristow J."/>
            <person name="Eisen J.A."/>
            <person name="Markowitz V."/>
            <person name="Hugenholtz P."/>
            <person name="Kyrpides N.C."/>
            <person name="Klenk H.P."/>
        </authorList>
    </citation>
    <scope>NUCLEOTIDE SEQUENCE [LARGE SCALE GENOMIC DNA]</scope>
    <source>
        <strain evidence="12">ATCC 33891 / DSM 2032 / 1pr3</strain>
    </source>
</reference>
<keyword evidence="12" id="KW-1185">Reference proteome</keyword>
<dbReference type="PANTHER" id="PTHR10993">
    <property type="entry name" value="OCTANOYLTRANSFERASE"/>
    <property type="match status" value="1"/>
</dbReference>
<dbReference type="InterPro" id="IPR045864">
    <property type="entry name" value="aa-tRNA-synth_II/BPL/LPL"/>
</dbReference>
<keyword evidence="11" id="KW-0436">Ligase</keyword>
<dbReference type="HAMAP" id="MF_00013">
    <property type="entry name" value="LipB"/>
    <property type="match status" value="1"/>
</dbReference>
<dbReference type="EMBL" id="CP002364">
    <property type="protein sequence ID" value="ADW18865.1"/>
    <property type="molecule type" value="Genomic_DNA"/>
</dbReference>
<dbReference type="GO" id="GO:0016874">
    <property type="term" value="F:ligase activity"/>
    <property type="evidence" value="ECO:0007669"/>
    <property type="project" value="UniProtKB-KW"/>
</dbReference>
<evidence type="ECO:0000313" key="12">
    <source>
        <dbReference type="Proteomes" id="UP000006365"/>
    </source>
</evidence>
<dbReference type="SUPFAM" id="SSF55681">
    <property type="entry name" value="Class II aaRS and biotin synthetases"/>
    <property type="match status" value="1"/>
</dbReference>
<evidence type="ECO:0000256" key="4">
    <source>
        <dbReference type="ARBA" id="ARBA00024732"/>
    </source>
</evidence>
<dbReference type="AlphaFoldDB" id="A0A7U3YNY3"/>
<dbReference type="PIRSF" id="PIRSF016262">
    <property type="entry name" value="LPLase"/>
    <property type="match status" value="1"/>
</dbReference>
<evidence type="ECO:0000256" key="7">
    <source>
        <dbReference type="PIRSR" id="PIRSR016262-1"/>
    </source>
</evidence>
<dbReference type="InterPro" id="IPR020605">
    <property type="entry name" value="Octanoyltransferase_CS"/>
</dbReference>
<proteinExistence type="inferred from homology"/>
<dbReference type="KEGG" id="dpr:Despr_2730"/>
<dbReference type="PROSITE" id="PS51733">
    <property type="entry name" value="BPL_LPL_CATALYTIC"/>
    <property type="match status" value="1"/>
</dbReference>
<evidence type="ECO:0000256" key="6">
    <source>
        <dbReference type="PIRNR" id="PIRNR016262"/>
    </source>
</evidence>
<dbReference type="NCBIfam" id="NF010925">
    <property type="entry name" value="PRK14345.1"/>
    <property type="match status" value="1"/>
</dbReference>
<feature type="domain" description="BPL/LPL catalytic" evidence="10">
    <location>
        <begin position="31"/>
        <end position="213"/>
    </location>
</feature>
<evidence type="ECO:0000256" key="2">
    <source>
        <dbReference type="ARBA" id="ARBA00022679"/>
    </source>
</evidence>
<keyword evidence="5" id="KW-0963">Cytoplasm</keyword>
<evidence type="ECO:0000313" key="11">
    <source>
        <dbReference type="EMBL" id="ADW18865.1"/>
    </source>
</evidence>
<dbReference type="Gene3D" id="3.30.930.10">
    <property type="entry name" value="Bira Bifunctional Protein, Domain 2"/>
    <property type="match status" value="1"/>
</dbReference>
<dbReference type="GO" id="GO:0005737">
    <property type="term" value="C:cytoplasm"/>
    <property type="evidence" value="ECO:0007669"/>
    <property type="project" value="UniProtKB-SubCell"/>
</dbReference>
<accession>A0A7U3YNY3</accession>
<evidence type="ECO:0000256" key="5">
    <source>
        <dbReference type="HAMAP-Rule" id="MF_00013"/>
    </source>
</evidence>
<evidence type="ECO:0000256" key="8">
    <source>
        <dbReference type="PIRSR" id="PIRSR016262-2"/>
    </source>
</evidence>
<keyword evidence="3 5" id="KW-0012">Acyltransferase</keyword>
<feature type="binding site" evidence="5 8">
    <location>
        <begin position="156"/>
        <end position="158"/>
    </location>
    <ligand>
        <name>substrate</name>
    </ligand>
</feature>
<comment type="pathway">
    <text evidence="1 5 6">Protein modification; protein lipoylation via endogenous pathway; protein N(6)-(lipoyl)lysine from octanoyl-[acyl-carrier-protein]: step 1/2.</text>
</comment>
<feature type="site" description="Lowers pKa of active site Cys" evidence="5 9">
    <location>
        <position position="140"/>
    </location>
</feature>
<protein>
    <recommendedName>
        <fullName evidence="5 6">Octanoyltransferase</fullName>
        <ecNumber evidence="5 6">2.3.1.181</ecNumber>
    </recommendedName>
    <alternativeName>
        <fullName evidence="5">Lipoate-protein ligase B</fullName>
    </alternativeName>
    <alternativeName>
        <fullName evidence="5">Lipoyl/octanoyl transferase</fullName>
    </alternativeName>
    <alternativeName>
        <fullName evidence="5">Octanoyl-[acyl-carrier-protein]-protein N-octanoyltransferase</fullName>
    </alternativeName>
</protein>
<dbReference type="Proteomes" id="UP000006365">
    <property type="component" value="Chromosome"/>
</dbReference>
<dbReference type="UniPathway" id="UPA00538">
    <property type="reaction ID" value="UER00592"/>
</dbReference>
<feature type="active site" description="Acyl-thioester intermediate" evidence="5 7">
    <location>
        <position position="174"/>
    </location>
</feature>
<dbReference type="GO" id="GO:0033819">
    <property type="term" value="F:lipoyl(octanoyl) transferase activity"/>
    <property type="evidence" value="ECO:0007669"/>
    <property type="project" value="UniProtKB-EC"/>
</dbReference>
<gene>
    <name evidence="5" type="primary">lipB</name>
    <name evidence="11" type="ordered locus">Despr_2730</name>
</gene>
<keyword evidence="2 5" id="KW-0808">Transferase</keyword>
<evidence type="ECO:0000256" key="3">
    <source>
        <dbReference type="ARBA" id="ARBA00023315"/>
    </source>
</evidence>
<dbReference type="NCBIfam" id="TIGR00214">
    <property type="entry name" value="lipB"/>
    <property type="match status" value="1"/>
</dbReference>
<evidence type="ECO:0000256" key="1">
    <source>
        <dbReference type="ARBA" id="ARBA00004821"/>
    </source>
</evidence>
<comment type="catalytic activity">
    <reaction evidence="5 6">
        <text>octanoyl-[ACP] + L-lysyl-[protein] = N(6)-octanoyl-L-lysyl-[protein] + holo-[ACP] + H(+)</text>
        <dbReference type="Rhea" id="RHEA:17665"/>
        <dbReference type="Rhea" id="RHEA-COMP:9636"/>
        <dbReference type="Rhea" id="RHEA-COMP:9685"/>
        <dbReference type="Rhea" id="RHEA-COMP:9752"/>
        <dbReference type="Rhea" id="RHEA-COMP:9928"/>
        <dbReference type="ChEBI" id="CHEBI:15378"/>
        <dbReference type="ChEBI" id="CHEBI:29969"/>
        <dbReference type="ChEBI" id="CHEBI:64479"/>
        <dbReference type="ChEBI" id="CHEBI:78463"/>
        <dbReference type="ChEBI" id="CHEBI:78809"/>
        <dbReference type="EC" id="2.3.1.181"/>
    </reaction>
</comment>
<comment type="miscellaneous">
    <text evidence="5">In the reaction, the free carboxyl group of octanoic acid is attached via an amide linkage to the epsilon-amino group of a specific lysine residue of lipoyl domains of lipoate-dependent enzymes.</text>
</comment>
<dbReference type="PROSITE" id="PS01313">
    <property type="entry name" value="LIPB"/>
    <property type="match status" value="1"/>
</dbReference>
<evidence type="ECO:0000256" key="9">
    <source>
        <dbReference type="PIRSR" id="PIRSR016262-3"/>
    </source>
</evidence>
<feature type="binding site" evidence="5 8">
    <location>
        <begin position="143"/>
        <end position="145"/>
    </location>
    <ligand>
        <name>substrate</name>
    </ligand>
</feature>
<dbReference type="Pfam" id="PF21948">
    <property type="entry name" value="LplA-B_cat"/>
    <property type="match status" value="1"/>
</dbReference>
<sequence>MSAAFCDLGLMAYAAVHGLQVELAARRHRGELARDCFLCVEHPPVFTLGRHGDRTHLGVSEPFLRQRGIDVVPIERGGEITFHGPGQLVLYPIISLRQRRLGVSDYVQLLEELMLRIAADCGIGAGRDCRNHGIWVSDRKLGSIGIAVRHGVAFHGLALNVDLDLEPFRWINPCGLTGVTMTSLAAEGASGCSLDRVKVCLRRHLAELFAVEVQSLAIDDLMATFPCIQPRP</sequence>
<dbReference type="EC" id="2.3.1.181" evidence="5 6"/>
<dbReference type="GO" id="GO:0009249">
    <property type="term" value="P:protein lipoylation"/>
    <property type="evidence" value="ECO:0007669"/>
    <property type="project" value="InterPro"/>
</dbReference>
<comment type="subcellular location">
    <subcellularLocation>
        <location evidence="5">Cytoplasm</location>
    </subcellularLocation>
</comment>
<comment type="function">
    <text evidence="4 5 6">Catalyzes the transfer of endogenously produced octanoic acid from octanoyl-acyl-carrier-protein onto the lipoyl domains of lipoate-dependent enzymes. Lipoyl-ACP can also act as a substrate although octanoyl-ACP is likely to be the physiological substrate.</text>
</comment>
<feature type="binding site" evidence="5 8">
    <location>
        <begin position="76"/>
        <end position="83"/>
    </location>
    <ligand>
        <name>substrate</name>
    </ligand>
</feature>